<dbReference type="GO" id="GO:0004519">
    <property type="term" value="F:endonuclease activity"/>
    <property type="evidence" value="ECO:0007669"/>
    <property type="project" value="UniProtKB-KW"/>
</dbReference>
<dbReference type="InterPro" id="IPR044929">
    <property type="entry name" value="DNA/RNA_non-sp_Endonuclease_sf"/>
</dbReference>
<dbReference type="InterPro" id="IPR040255">
    <property type="entry name" value="Non-specific_endonuclease"/>
</dbReference>
<keyword evidence="6" id="KW-0255">Endonuclease</keyword>
<dbReference type="Gene3D" id="3.40.570.10">
    <property type="entry name" value="Extracellular Endonuclease, subunit A"/>
    <property type="match status" value="1"/>
</dbReference>
<dbReference type="RefSeq" id="WP_289505443.1">
    <property type="nucleotide sequence ID" value="NZ_CP116805.1"/>
</dbReference>
<keyword evidence="2" id="KW-0479">Metal-binding</keyword>
<dbReference type="AlphaFoldDB" id="A0AAF0BLK9"/>
<keyword evidence="6" id="KW-0540">Nuclease</keyword>
<sequence>MYFKNSICSLVLLVASSLPAAAEKFTCGSDQGFSPYALPDAATLGFDHLKYAPLDREGVRDYGVFASRFDGPDDDGDGILDMRAGPVWVSYELKGLADPGGDLSFKEPDISINRPGDWYKSTGYDFLWTQNPAVTKRRIDNSYDGIGSIWNRGHLMMADHAQRVSWEASCNTHIYWNAVPQAAAMNQGPWLHIESYVAALSNRYGAVWTIAGPIYDPDTPILAIGDEGEIPVSIPHALFKVIVMEGPDGVPLVRAFRFDQPAELGANGKPRPTATAAAGWVKCNQVKKKQHVYDHKSRLVALSDLMQKTGLTFPDALVTAAAADPEATSSLWSVDTRYWSGAVCGGQKYVP</sequence>
<protein>
    <submittedName>
        <fullName evidence="6">DNA/RNA non-specific endonuclease</fullName>
    </submittedName>
</protein>
<accession>A0AAF0BLK9</accession>
<evidence type="ECO:0000259" key="5">
    <source>
        <dbReference type="SMART" id="SM00892"/>
    </source>
</evidence>
<dbReference type="SUPFAM" id="SSF54060">
    <property type="entry name" value="His-Me finger endonucleases"/>
    <property type="match status" value="1"/>
</dbReference>
<dbReference type="GO" id="GO:0003676">
    <property type="term" value="F:nucleic acid binding"/>
    <property type="evidence" value="ECO:0007669"/>
    <property type="project" value="InterPro"/>
</dbReference>
<feature type="binding site" evidence="2">
    <location>
        <position position="186"/>
    </location>
    <ligand>
        <name>Mg(2+)</name>
        <dbReference type="ChEBI" id="CHEBI:18420"/>
        <note>catalytic</note>
    </ligand>
</feature>
<dbReference type="PANTHER" id="PTHR13966">
    <property type="entry name" value="ENDONUCLEASE RELATED"/>
    <property type="match status" value="1"/>
</dbReference>
<dbReference type="SMART" id="SM00477">
    <property type="entry name" value="NUC"/>
    <property type="match status" value="1"/>
</dbReference>
<evidence type="ECO:0000259" key="4">
    <source>
        <dbReference type="SMART" id="SM00477"/>
    </source>
</evidence>
<dbReference type="InterPro" id="IPR044925">
    <property type="entry name" value="His-Me_finger_sf"/>
</dbReference>
<dbReference type="GO" id="GO:0016787">
    <property type="term" value="F:hydrolase activity"/>
    <property type="evidence" value="ECO:0007669"/>
    <property type="project" value="InterPro"/>
</dbReference>
<feature type="domain" description="DNA/RNA non-specific endonuclease/pyrophosphatase/phosphodiesterase" evidence="5">
    <location>
        <begin position="61"/>
        <end position="320"/>
    </location>
</feature>
<dbReference type="SMART" id="SM00892">
    <property type="entry name" value="Endonuclease_NS"/>
    <property type="match status" value="1"/>
</dbReference>
<dbReference type="PANTHER" id="PTHR13966:SF5">
    <property type="entry name" value="ENDONUCLEASE G, MITOCHONDRIAL"/>
    <property type="match status" value="1"/>
</dbReference>
<name>A0AAF0BLK9_9PROT</name>
<feature type="chain" id="PRO_5041979590" evidence="3">
    <location>
        <begin position="21"/>
        <end position="351"/>
    </location>
</feature>
<feature type="domain" description="ENPP1-3/EXOG-like endonuclease/phosphodiesterase" evidence="4">
    <location>
        <begin position="80"/>
        <end position="289"/>
    </location>
</feature>
<feature type="active site" description="Proton acceptor" evidence="1">
    <location>
        <position position="154"/>
    </location>
</feature>
<evidence type="ECO:0000256" key="3">
    <source>
        <dbReference type="SAM" id="SignalP"/>
    </source>
</evidence>
<evidence type="ECO:0000256" key="1">
    <source>
        <dbReference type="PIRSR" id="PIRSR640255-1"/>
    </source>
</evidence>
<evidence type="ECO:0000256" key="2">
    <source>
        <dbReference type="PIRSR" id="PIRSR640255-2"/>
    </source>
</evidence>
<dbReference type="GO" id="GO:0046872">
    <property type="term" value="F:metal ion binding"/>
    <property type="evidence" value="ECO:0007669"/>
    <property type="project" value="UniProtKB-KW"/>
</dbReference>
<keyword evidence="3" id="KW-0732">Signal</keyword>
<dbReference type="Pfam" id="PF01223">
    <property type="entry name" value="Endonuclease_NS"/>
    <property type="match status" value="1"/>
</dbReference>
<proteinExistence type="predicted"/>
<keyword evidence="6" id="KW-0378">Hydrolase</keyword>
<organism evidence="6 7">
    <name type="scientific">Gimibacter soli</name>
    <dbReference type="NCBI Taxonomy" id="3024400"/>
    <lineage>
        <taxon>Bacteria</taxon>
        <taxon>Pseudomonadati</taxon>
        <taxon>Pseudomonadota</taxon>
        <taxon>Alphaproteobacteria</taxon>
        <taxon>Kordiimonadales</taxon>
        <taxon>Temperatibacteraceae</taxon>
        <taxon>Gimibacter</taxon>
    </lineage>
</organism>
<evidence type="ECO:0000313" key="6">
    <source>
        <dbReference type="EMBL" id="WCL55604.1"/>
    </source>
</evidence>
<dbReference type="EMBL" id="CP116805">
    <property type="protein sequence ID" value="WCL55604.1"/>
    <property type="molecule type" value="Genomic_DNA"/>
</dbReference>
<dbReference type="InterPro" id="IPR001604">
    <property type="entry name" value="Endo_G_ENPP1-like_dom"/>
</dbReference>
<reference evidence="6" key="1">
    <citation type="submission" date="2023-01" db="EMBL/GenBank/DDBJ databases">
        <title>The genome sequence of Kordiimonadaceae bacterium 6D33.</title>
        <authorList>
            <person name="Liu Y."/>
        </authorList>
    </citation>
    <scope>NUCLEOTIDE SEQUENCE</scope>
    <source>
        <strain evidence="6">6D33</strain>
    </source>
</reference>
<keyword evidence="7" id="KW-1185">Reference proteome</keyword>
<dbReference type="Proteomes" id="UP001217500">
    <property type="component" value="Chromosome"/>
</dbReference>
<gene>
    <name evidence="6" type="ORF">PH603_07495</name>
</gene>
<evidence type="ECO:0000313" key="7">
    <source>
        <dbReference type="Proteomes" id="UP001217500"/>
    </source>
</evidence>
<dbReference type="KEGG" id="gso:PH603_07495"/>
<dbReference type="InterPro" id="IPR020821">
    <property type="entry name" value="ENPP1-3/EXOG-like_nuc-like"/>
</dbReference>
<feature type="signal peptide" evidence="3">
    <location>
        <begin position="1"/>
        <end position="20"/>
    </location>
</feature>